<sequence length="436" mass="49892">MNMLLQHLIEKIIHTGNLTVTGPKGATRTFGDGSGDKTHIVIHTSRAERAIALHPSLAIPEAFMEQELDFVEGDVLSFLHLAYQNMGISWTDSNWGKLLNTARLAFRPLQQLNTHRRSKKNVEHHYDLSGELYKLFLDEDMQYSCAYFERPDMGLDEAQLAKKRHIAAKMNIRPGQNVLDIGCGWGGMALYIARAFEVHVLGVTLSSEQHQLASERAQAEGLEHNVHFEIRDYRDLSERFDRIVSVGMFEHVGVTQYQTFFDKCATLLKPDGVMLMHTIGRTAPPTTTNAFIRKHIFPGGYIPALSEIMPAIEKAGLAITDIEILRLHYAETLKHWRERFLANRDKVKEIYDERFCRMWEFYLSGSEASFRWQDLVNFQIQLTHKNDALPITRDYIFECEKKLQASETAHDPKNLQDQPAPIKTSKPRRGKITGKS</sequence>
<keyword evidence="4" id="KW-0949">S-adenosyl-L-methionine</keyword>
<dbReference type="GO" id="GO:0032259">
    <property type="term" value="P:methylation"/>
    <property type="evidence" value="ECO:0007669"/>
    <property type="project" value="UniProtKB-KW"/>
</dbReference>
<keyword evidence="9" id="KW-1185">Reference proteome</keyword>
<feature type="region of interest" description="Disordered" evidence="6">
    <location>
        <begin position="407"/>
        <end position="436"/>
    </location>
</feature>
<dbReference type="GO" id="GO:0008168">
    <property type="term" value="F:methyltransferase activity"/>
    <property type="evidence" value="ECO:0007669"/>
    <property type="project" value="UniProtKB-KW"/>
</dbReference>
<keyword evidence="3 8" id="KW-0808">Transferase</keyword>
<evidence type="ECO:0000256" key="5">
    <source>
        <dbReference type="ARBA" id="ARBA00023098"/>
    </source>
</evidence>
<proteinExistence type="inferred from homology"/>
<feature type="domain" description="DUF7884" evidence="7">
    <location>
        <begin position="15"/>
        <end position="87"/>
    </location>
</feature>
<comment type="caution">
    <text evidence="8">The sequence shown here is derived from an EMBL/GenBank/DDBJ whole genome shotgun (WGS) entry which is preliminary data.</text>
</comment>
<dbReference type="PIRSF" id="PIRSF003085">
    <property type="entry name" value="CMAS"/>
    <property type="match status" value="1"/>
</dbReference>
<gene>
    <name evidence="8" type="ORF">ACFPLB_07120</name>
</gene>
<dbReference type="InterPro" id="IPR029063">
    <property type="entry name" value="SAM-dependent_MTases_sf"/>
</dbReference>
<comment type="similarity">
    <text evidence="1">Belongs to the CFA/CMAS family.</text>
</comment>
<dbReference type="InterPro" id="IPR003333">
    <property type="entry name" value="CMAS"/>
</dbReference>
<dbReference type="SUPFAM" id="SSF53335">
    <property type="entry name" value="S-adenosyl-L-methionine-dependent methyltransferases"/>
    <property type="match status" value="1"/>
</dbReference>
<dbReference type="Gene3D" id="3.40.50.150">
    <property type="entry name" value="Vaccinia Virus protein VP39"/>
    <property type="match status" value="1"/>
</dbReference>
<evidence type="ECO:0000256" key="3">
    <source>
        <dbReference type="ARBA" id="ARBA00022679"/>
    </source>
</evidence>
<evidence type="ECO:0000256" key="4">
    <source>
        <dbReference type="ARBA" id="ARBA00022691"/>
    </source>
</evidence>
<evidence type="ECO:0000259" key="7">
    <source>
        <dbReference type="Pfam" id="PF25371"/>
    </source>
</evidence>
<dbReference type="EC" id="2.1.1.-" evidence="8"/>
<evidence type="ECO:0000256" key="1">
    <source>
        <dbReference type="ARBA" id="ARBA00010815"/>
    </source>
</evidence>
<organism evidence="8 9">
    <name type="scientific">Aquamicrobium segne</name>
    <dbReference type="NCBI Taxonomy" id="469547"/>
    <lineage>
        <taxon>Bacteria</taxon>
        <taxon>Pseudomonadati</taxon>
        <taxon>Pseudomonadota</taxon>
        <taxon>Alphaproteobacteria</taxon>
        <taxon>Hyphomicrobiales</taxon>
        <taxon>Phyllobacteriaceae</taxon>
        <taxon>Aquamicrobium</taxon>
    </lineage>
</organism>
<evidence type="ECO:0000313" key="9">
    <source>
        <dbReference type="Proteomes" id="UP001596016"/>
    </source>
</evidence>
<dbReference type="RefSeq" id="WP_378228766.1">
    <property type="nucleotide sequence ID" value="NZ_JBHSLL010000018.1"/>
</dbReference>
<name>A0ABW0GZ12_9HYPH</name>
<dbReference type="Pfam" id="PF25371">
    <property type="entry name" value="DUF7884"/>
    <property type="match status" value="1"/>
</dbReference>
<evidence type="ECO:0000313" key="8">
    <source>
        <dbReference type="EMBL" id="MFC5385738.1"/>
    </source>
</evidence>
<dbReference type="InterPro" id="IPR050723">
    <property type="entry name" value="CFA/CMAS"/>
</dbReference>
<feature type="compositionally biased region" description="Basic residues" evidence="6">
    <location>
        <begin position="425"/>
        <end position="436"/>
    </location>
</feature>
<dbReference type="EMBL" id="JBHSLL010000018">
    <property type="protein sequence ID" value="MFC5385738.1"/>
    <property type="molecule type" value="Genomic_DNA"/>
</dbReference>
<dbReference type="CDD" id="cd02440">
    <property type="entry name" value="AdoMet_MTases"/>
    <property type="match status" value="1"/>
</dbReference>
<reference evidence="9" key="1">
    <citation type="journal article" date="2019" name="Int. J. Syst. Evol. Microbiol.">
        <title>The Global Catalogue of Microorganisms (GCM) 10K type strain sequencing project: providing services to taxonomists for standard genome sequencing and annotation.</title>
        <authorList>
            <consortium name="The Broad Institute Genomics Platform"/>
            <consortium name="The Broad Institute Genome Sequencing Center for Infectious Disease"/>
            <person name="Wu L."/>
            <person name="Ma J."/>
        </authorList>
    </citation>
    <scope>NUCLEOTIDE SEQUENCE [LARGE SCALE GENOMIC DNA]</scope>
    <source>
        <strain evidence="9">CGMCC 4.1415</strain>
    </source>
</reference>
<dbReference type="PANTHER" id="PTHR43667">
    <property type="entry name" value="CYCLOPROPANE-FATTY-ACYL-PHOSPHOLIPID SYNTHASE"/>
    <property type="match status" value="1"/>
</dbReference>
<keyword evidence="2 8" id="KW-0489">Methyltransferase</keyword>
<dbReference type="InterPro" id="IPR057206">
    <property type="entry name" value="DUF7884"/>
</dbReference>
<keyword evidence="5" id="KW-0443">Lipid metabolism</keyword>
<dbReference type="PANTHER" id="PTHR43667:SF1">
    <property type="entry name" value="CYCLOPROPANE-FATTY-ACYL-PHOSPHOLIPID SYNTHASE"/>
    <property type="match status" value="1"/>
</dbReference>
<evidence type="ECO:0000256" key="2">
    <source>
        <dbReference type="ARBA" id="ARBA00022603"/>
    </source>
</evidence>
<accession>A0ABW0GZ12</accession>
<evidence type="ECO:0000256" key="6">
    <source>
        <dbReference type="SAM" id="MobiDB-lite"/>
    </source>
</evidence>
<dbReference type="Pfam" id="PF02353">
    <property type="entry name" value="CMAS"/>
    <property type="match status" value="1"/>
</dbReference>
<dbReference type="Proteomes" id="UP001596016">
    <property type="component" value="Unassembled WGS sequence"/>
</dbReference>
<protein>
    <submittedName>
        <fullName evidence="8">Class I SAM-dependent methyltransferase</fullName>
        <ecNumber evidence="8">2.1.1.-</ecNumber>
    </submittedName>
</protein>